<proteinExistence type="predicted"/>
<evidence type="ECO:0000259" key="1">
    <source>
        <dbReference type="PROSITE" id="PS50805"/>
    </source>
</evidence>
<dbReference type="GeneID" id="102981408"/>
<dbReference type="Pfam" id="PF01352">
    <property type="entry name" value="KRAB"/>
    <property type="match status" value="1"/>
</dbReference>
<sequence length="142" mass="16627">MNTAQGLVLFEDVSVDFTQKEWQLLDRTQRLLYRDVMLENYGHLVSLGHCVSKPELILKLEQEEEPWILKGQLASESHPEVQRTNNMEEISQENEDKYLRQGLFINNKTLTEERNKTFRETLNMTTNPVPSKKISHQLIEAV</sequence>
<dbReference type="Proteomes" id="UP000248484">
    <property type="component" value="Chromosome 14"/>
</dbReference>
<gene>
    <name evidence="3" type="primary">LOC102981408</name>
</gene>
<name>A0A9W2X5P8_PHYMC</name>
<dbReference type="KEGG" id="pcad:102981408"/>
<dbReference type="PANTHER" id="PTHR23232:SF144">
    <property type="entry name" value="KRAB DOMAIN-CONTAINING PROTEIN"/>
    <property type="match status" value="1"/>
</dbReference>
<dbReference type="SUPFAM" id="SSF109640">
    <property type="entry name" value="KRAB domain (Kruppel-associated box)"/>
    <property type="match status" value="1"/>
</dbReference>
<dbReference type="SMART" id="SM00349">
    <property type="entry name" value="KRAB"/>
    <property type="match status" value="1"/>
</dbReference>
<dbReference type="GO" id="GO:0006355">
    <property type="term" value="P:regulation of DNA-templated transcription"/>
    <property type="evidence" value="ECO:0007669"/>
    <property type="project" value="InterPro"/>
</dbReference>
<feature type="domain" description="KRAB" evidence="1">
    <location>
        <begin position="8"/>
        <end position="79"/>
    </location>
</feature>
<dbReference type="PANTHER" id="PTHR23232">
    <property type="entry name" value="KRAB DOMAIN C2H2 ZINC FINGER"/>
    <property type="match status" value="1"/>
</dbReference>
<keyword evidence="2" id="KW-1185">Reference proteome</keyword>
<protein>
    <submittedName>
        <fullName evidence="3">RB-associated KRAB zinc finger protein</fullName>
    </submittedName>
</protein>
<evidence type="ECO:0000313" key="3">
    <source>
        <dbReference type="RefSeq" id="XP_054946831.1"/>
    </source>
</evidence>
<dbReference type="AlphaFoldDB" id="A0A9W2X5P8"/>
<dbReference type="RefSeq" id="XP_054946831.1">
    <property type="nucleotide sequence ID" value="XM_055090856.1"/>
</dbReference>
<dbReference type="OrthoDB" id="9715426at2759"/>
<dbReference type="InterPro" id="IPR001909">
    <property type="entry name" value="KRAB"/>
</dbReference>
<dbReference type="Gene3D" id="6.10.140.140">
    <property type="match status" value="1"/>
</dbReference>
<dbReference type="InterPro" id="IPR050169">
    <property type="entry name" value="Krueppel_C2H2_ZnF"/>
</dbReference>
<reference evidence="3" key="1">
    <citation type="submission" date="2025-08" db="UniProtKB">
        <authorList>
            <consortium name="RefSeq"/>
        </authorList>
    </citation>
    <scope>IDENTIFICATION</scope>
    <source>
        <tissue evidence="3">Muscle</tissue>
    </source>
</reference>
<dbReference type="PROSITE" id="PS50805">
    <property type="entry name" value="KRAB"/>
    <property type="match status" value="1"/>
</dbReference>
<dbReference type="CDD" id="cd07765">
    <property type="entry name" value="KRAB_A-box"/>
    <property type="match status" value="1"/>
</dbReference>
<evidence type="ECO:0000313" key="2">
    <source>
        <dbReference type="Proteomes" id="UP000248484"/>
    </source>
</evidence>
<accession>A0A9W2X5P8</accession>
<organism evidence="2 3">
    <name type="scientific">Physeter macrocephalus</name>
    <name type="common">Sperm whale</name>
    <name type="synonym">Physeter catodon</name>
    <dbReference type="NCBI Taxonomy" id="9755"/>
    <lineage>
        <taxon>Eukaryota</taxon>
        <taxon>Metazoa</taxon>
        <taxon>Chordata</taxon>
        <taxon>Craniata</taxon>
        <taxon>Vertebrata</taxon>
        <taxon>Euteleostomi</taxon>
        <taxon>Mammalia</taxon>
        <taxon>Eutheria</taxon>
        <taxon>Laurasiatheria</taxon>
        <taxon>Artiodactyla</taxon>
        <taxon>Whippomorpha</taxon>
        <taxon>Cetacea</taxon>
        <taxon>Odontoceti</taxon>
        <taxon>Physeteridae</taxon>
        <taxon>Physeter</taxon>
    </lineage>
</organism>
<dbReference type="InterPro" id="IPR036051">
    <property type="entry name" value="KRAB_dom_sf"/>
</dbReference>